<dbReference type="EMBL" id="JAHRHJ020000001">
    <property type="protein sequence ID" value="KAH9328800.1"/>
    <property type="molecule type" value="Genomic_DNA"/>
</dbReference>
<proteinExistence type="predicted"/>
<feature type="non-terminal residue" evidence="1">
    <location>
        <position position="51"/>
    </location>
</feature>
<comment type="caution">
    <text evidence="1">The sequence shown here is derived from an EMBL/GenBank/DDBJ whole genome shotgun (WGS) entry which is preliminary data.</text>
</comment>
<reference evidence="1 2" key="1">
    <citation type="journal article" date="2021" name="Nat. Plants">
        <title>The Taxus genome provides insights into paclitaxel biosynthesis.</title>
        <authorList>
            <person name="Xiong X."/>
            <person name="Gou J."/>
            <person name="Liao Q."/>
            <person name="Li Y."/>
            <person name="Zhou Q."/>
            <person name="Bi G."/>
            <person name="Li C."/>
            <person name="Du R."/>
            <person name="Wang X."/>
            <person name="Sun T."/>
            <person name="Guo L."/>
            <person name="Liang H."/>
            <person name="Lu P."/>
            <person name="Wu Y."/>
            <person name="Zhang Z."/>
            <person name="Ro D.K."/>
            <person name="Shang Y."/>
            <person name="Huang S."/>
            <person name="Yan J."/>
        </authorList>
    </citation>
    <scope>NUCLEOTIDE SEQUENCE [LARGE SCALE GENOMIC DNA]</scope>
    <source>
        <strain evidence="1">Ta-2019</strain>
    </source>
</reference>
<organism evidence="1 2">
    <name type="scientific">Taxus chinensis</name>
    <name type="common">Chinese yew</name>
    <name type="synonym">Taxus wallichiana var. chinensis</name>
    <dbReference type="NCBI Taxonomy" id="29808"/>
    <lineage>
        <taxon>Eukaryota</taxon>
        <taxon>Viridiplantae</taxon>
        <taxon>Streptophyta</taxon>
        <taxon>Embryophyta</taxon>
        <taxon>Tracheophyta</taxon>
        <taxon>Spermatophyta</taxon>
        <taxon>Pinopsida</taxon>
        <taxon>Pinidae</taxon>
        <taxon>Conifers II</taxon>
        <taxon>Cupressales</taxon>
        <taxon>Taxaceae</taxon>
        <taxon>Taxus</taxon>
    </lineage>
</organism>
<evidence type="ECO:0000313" key="1">
    <source>
        <dbReference type="EMBL" id="KAH9328800.1"/>
    </source>
</evidence>
<protein>
    <submittedName>
        <fullName evidence="1">Uncharacterized protein</fullName>
    </submittedName>
</protein>
<accession>A0AA38GYM8</accession>
<name>A0AA38GYM8_TAXCH</name>
<gene>
    <name evidence="1" type="ORF">KI387_000908</name>
</gene>
<dbReference type="Proteomes" id="UP000824469">
    <property type="component" value="Unassembled WGS sequence"/>
</dbReference>
<feature type="non-terminal residue" evidence="1">
    <location>
        <position position="1"/>
    </location>
</feature>
<dbReference type="AlphaFoldDB" id="A0AA38GYM8"/>
<keyword evidence="2" id="KW-1185">Reference proteome</keyword>
<sequence>VLQEVLKKADQALNICTTPEVLINIKTLEENNEVQRVMKDETLGHTERLSM</sequence>
<evidence type="ECO:0000313" key="2">
    <source>
        <dbReference type="Proteomes" id="UP000824469"/>
    </source>
</evidence>